<sequence>MSLPEPPLVIPSISSLSLNDLPIDHPRSVLGNRGMSLPHERKRLRAFRPLSLKRRKLSRESVVSSQHQDDTSPDSATSPASNDVKCQATVTVVPQDPFPEEPIRKRDRIQQWLVQQAQRVERLKQEVFRHRDSKFDRQDIEKELKQATLDANATVVGPDGEEVSQRVINHFFTLYPAGGSDWLDSKRWERHLAKCSQIKCDHCKATQRPGDRSPSPLKSSPLQSSRSSSPKSTKSPKEPKSSADGYFSNPFWRSRSSKRREEKGKSPAPDELGECTTSPLHEVLLSPRTQLSERLPDRPRRASRPPKGSIVIRDAYQYTQRKPVRCSIISSSLDPSQIPIPAIPDLKPADSSGLDLHDLAHVTGHSYGGSPLEDGRLPFPLCHNFIPPPAPLLRPEQRITPIPDTLQLEEASRVSSSGRPIFDMSPLVSASPGATNVQRGFHPPPAVRTPFRPVFPDEEYTIADVLGDGIEMPRLRKCGPAPAPAPAAAPAVQFPPTPPDSRQNSTSYPSGVSYTTYGDTISLPAKPTSVPEGPADRDWDMCELSDTTGSSLPDCPVYVNPRQARGEWWDGMAERYGPGMNYWR</sequence>
<accession>A0ACB6RZL0</accession>
<keyword evidence="2" id="KW-1185">Reference proteome</keyword>
<name>A0ACB6RZL0_9PLEO</name>
<dbReference type="EMBL" id="MU006719">
    <property type="protein sequence ID" value="KAF2626845.1"/>
    <property type="molecule type" value="Genomic_DNA"/>
</dbReference>
<organism evidence="1 2">
    <name type="scientific">Macroventuria anomochaeta</name>
    <dbReference type="NCBI Taxonomy" id="301207"/>
    <lineage>
        <taxon>Eukaryota</taxon>
        <taxon>Fungi</taxon>
        <taxon>Dikarya</taxon>
        <taxon>Ascomycota</taxon>
        <taxon>Pezizomycotina</taxon>
        <taxon>Dothideomycetes</taxon>
        <taxon>Pleosporomycetidae</taxon>
        <taxon>Pleosporales</taxon>
        <taxon>Pleosporineae</taxon>
        <taxon>Didymellaceae</taxon>
        <taxon>Macroventuria</taxon>
    </lineage>
</organism>
<protein>
    <submittedName>
        <fullName evidence="1">Uncharacterized protein</fullName>
    </submittedName>
</protein>
<gene>
    <name evidence="1" type="ORF">BU25DRAFT_73565</name>
</gene>
<evidence type="ECO:0000313" key="1">
    <source>
        <dbReference type="EMBL" id="KAF2626845.1"/>
    </source>
</evidence>
<proteinExistence type="predicted"/>
<comment type="caution">
    <text evidence="1">The sequence shown here is derived from an EMBL/GenBank/DDBJ whole genome shotgun (WGS) entry which is preliminary data.</text>
</comment>
<evidence type="ECO:0000313" key="2">
    <source>
        <dbReference type="Proteomes" id="UP000799754"/>
    </source>
</evidence>
<dbReference type="Proteomes" id="UP000799754">
    <property type="component" value="Unassembled WGS sequence"/>
</dbReference>
<reference evidence="1" key="1">
    <citation type="journal article" date="2020" name="Stud. Mycol.">
        <title>101 Dothideomycetes genomes: a test case for predicting lifestyles and emergence of pathogens.</title>
        <authorList>
            <person name="Haridas S."/>
            <person name="Albert R."/>
            <person name="Binder M."/>
            <person name="Bloem J."/>
            <person name="Labutti K."/>
            <person name="Salamov A."/>
            <person name="Andreopoulos B."/>
            <person name="Baker S."/>
            <person name="Barry K."/>
            <person name="Bills G."/>
            <person name="Bluhm B."/>
            <person name="Cannon C."/>
            <person name="Castanera R."/>
            <person name="Culley D."/>
            <person name="Daum C."/>
            <person name="Ezra D."/>
            <person name="Gonzalez J."/>
            <person name="Henrissat B."/>
            <person name="Kuo A."/>
            <person name="Liang C."/>
            <person name="Lipzen A."/>
            <person name="Lutzoni F."/>
            <person name="Magnuson J."/>
            <person name="Mondo S."/>
            <person name="Nolan M."/>
            <person name="Ohm R."/>
            <person name="Pangilinan J."/>
            <person name="Park H.-J."/>
            <person name="Ramirez L."/>
            <person name="Alfaro M."/>
            <person name="Sun H."/>
            <person name="Tritt A."/>
            <person name="Yoshinaga Y."/>
            <person name="Zwiers L.-H."/>
            <person name="Turgeon B."/>
            <person name="Goodwin S."/>
            <person name="Spatafora J."/>
            <person name="Crous P."/>
            <person name="Grigoriev I."/>
        </authorList>
    </citation>
    <scope>NUCLEOTIDE SEQUENCE</scope>
    <source>
        <strain evidence="1">CBS 525.71</strain>
    </source>
</reference>